<keyword evidence="4 10" id="KW-0472">Membrane</keyword>
<dbReference type="InterPro" id="IPR036436">
    <property type="entry name" value="Disintegrin_dom_sf"/>
</dbReference>
<feature type="compositionally biased region" description="Polar residues" evidence="9">
    <location>
        <begin position="853"/>
        <end position="871"/>
    </location>
</feature>
<feature type="domain" description="Peptidase M12B" evidence="13">
    <location>
        <begin position="264"/>
        <end position="462"/>
    </location>
</feature>
<feature type="disulfide bond" evidence="7">
    <location>
        <begin position="732"/>
        <end position="741"/>
    </location>
</feature>
<dbReference type="PANTHER" id="PTHR11905">
    <property type="entry name" value="ADAM A DISINTEGRIN AND METALLOPROTEASE DOMAIN"/>
    <property type="match status" value="1"/>
</dbReference>
<protein>
    <recommendedName>
        <fullName evidence="16">Disintegrin and metalloproteinase domain-containing protein 19</fullName>
    </recommendedName>
</protein>
<dbReference type="GO" id="GO:0006509">
    <property type="term" value="P:membrane protein ectodomain proteolysis"/>
    <property type="evidence" value="ECO:0007669"/>
    <property type="project" value="TreeGrafter"/>
</dbReference>
<keyword evidence="8" id="KW-0862">Zinc</keyword>
<keyword evidence="8" id="KW-0479">Metal-binding</keyword>
<feature type="binding site" evidence="8">
    <location>
        <position position="409"/>
    </location>
    <ligand>
        <name>Zn(2+)</name>
        <dbReference type="ChEBI" id="CHEBI:29105"/>
        <note>catalytic</note>
    </ligand>
</feature>
<evidence type="ECO:0000256" key="3">
    <source>
        <dbReference type="ARBA" id="ARBA00022989"/>
    </source>
</evidence>
<dbReference type="Pfam" id="PF00200">
    <property type="entry name" value="Disintegrin"/>
    <property type="match status" value="1"/>
</dbReference>
<dbReference type="InterPro" id="IPR034027">
    <property type="entry name" value="Reprolysin_adamalysin"/>
</dbReference>
<evidence type="ECO:0000313" key="15">
    <source>
        <dbReference type="Proteomes" id="UP001066276"/>
    </source>
</evidence>
<evidence type="ECO:0000256" key="8">
    <source>
        <dbReference type="PROSITE-ProRule" id="PRU00276"/>
    </source>
</evidence>
<feature type="binding site" evidence="8">
    <location>
        <position position="403"/>
    </location>
    <ligand>
        <name>Zn(2+)</name>
        <dbReference type="ChEBI" id="CHEBI:29105"/>
        <note>catalytic</note>
    </ligand>
</feature>
<dbReference type="Gene3D" id="3.40.390.10">
    <property type="entry name" value="Collagenase (Catalytic Domain)"/>
    <property type="match status" value="1"/>
</dbReference>
<reference evidence="14" key="1">
    <citation type="journal article" date="2022" name="bioRxiv">
        <title>Sequencing and chromosome-scale assembly of the giantPleurodeles waltlgenome.</title>
        <authorList>
            <person name="Brown T."/>
            <person name="Elewa A."/>
            <person name="Iarovenko S."/>
            <person name="Subramanian E."/>
            <person name="Araus A.J."/>
            <person name="Petzold A."/>
            <person name="Susuki M."/>
            <person name="Suzuki K.-i.T."/>
            <person name="Hayashi T."/>
            <person name="Toyoda A."/>
            <person name="Oliveira C."/>
            <person name="Osipova E."/>
            <person name="Leigh N.D."/>
            <person name="Simon A."/>
            <person name="Yun M.H."/>
        </authorList>
    </citation>
    <scope>NUCLEOTIDE SEQUENCE</scope>
    <source>
        <strain evidence="14">20211129_DDA</strain>
        <tissue evidence="14">Liver</tissue>
    </source>
</reference>
<evidence type="ECO:0008006" key="16">
    <source>
        <dbReference type="Google" id="ProtNLM"/>
    </source>
</evidence>
<dbReference type="Proteomes" id="UP001066276">
    <property type="component" value="Chromosome 7"/>
</dbReference>
<dbReference type="GO" id="GO:0016020">
    <property type="term" value="C:membrane"/>
    <property type="evidence" value="ECO:0007669"/>
    <property type="project" value="UniProtKB-SubCell"/>
</dbReference>
<dbReference type="SUPFAM" id="SSF55486">
    <property type="entry name" value="Metalloproteases ('zincins'), catalytic domain"/>
    <property type="match status" value="1"/>
</dbReference>
<dbReference type="GO" id="GO:0004222">
    <property type="term" value="F:metalloendopeptidase activity"/>
    <property type="evidence" value="ECO:0007669"/>
    <property type="project" value="InterPro"/>
</dbReference>
<evidence type="ECO:0000256" key="7">
    <source>
        <dbReference type="PROSITE-ProRule" id="PRU00076"/>
    </source>
</evidence>
<dbReference type="FunFam" id="3.40.390.10:FF:000002">
    <property type="entry name" value="Disintegrin and metalloproteinase domain-containing protein 22"/>
    <property type="match status" value="1"/>
</dbReference>
<feature type="binding site" evidence="8">
    <location>
        <position position="399"/>
    </location>
    <ligand>
        <name>Zn(2+)</name>
        <dbReference type="ChEBI" id="CHEBI:29105"/>
        <note>catalytic</note>
    </ligand>
</feature>
<dbReference type="AlphaFoldDB" id="A0AAV7PNW7"/>
<feature type="domain" description="Disintegrin" evidence="12">
    <location>
        <begin position="470"/>
        <end position="556"/>
    </location>
</feature>
<feature type="transmembrane region" description="Helical" evidence="10">
    <location>
        <begin position="762"/>
        <end position="787"/>
    </location>
</feature>
<gene>
    <name evidence="14" type="ORF">NDU88_006961</name>
</gene>
<dbReference type="InterPro" id="IPR002870">
    <property type="entry name" value="Peptidase_M12B_N"/>
</dbReference>
<keyword evidence="3 10" id="KW-1133">Transmembrane helix</keyword>
<dbReference type="EMBL" id="JANPWB010000011">
    <property type="protein sequence ID" value="KAJ1128584.1"/>
    <property type="molecule type" value="Genomic_DNA"/>
</dbReference>
<dbReference type="Pfam" id="PF01562">
    <property type="entry name" value="Pep_M12B_propep"/>
    <property type="match status" value="1"/>
</dbReference>
<keyword evidence="5 7" id="KW-1015">Disulfide bond</keyword>
<evidence type="ECO:0000256" key="2">
    <source>
        <dbReference type="ARBA" id="ARBA00022692"/>
    </source>
</evidence>
<feature type="transmembrane region" description="Helical" evidence="10">
    <location>
        <begin position="54"/>
        <end position="72"/>
    </location>
</feature>
<dbReference type="Gene3D" id="4.10.70.10">
    <property type="entry name" value="Disintegrin domain"/>
    <property type="match status" value="1"/>
</dbReference>
<dbReference type="PROSITE" id="PS01186">
    <property type="entry name" value="EGF_2"/>
    <property type="match status" value="1"/>
</dbReference>
<evidence type="ECO:0000259" key="13">
    <source>
        <dbReference type="PROSITE" id="PS50215"/>
    </source>
</evidence>
<keyword evidence="15" id="KW-1185">Reference proteome</keyword>
<keyword evidence="7" id="KW-0245">EGF-like domain</keyword>
<dbReference type="InterPro" id="IPR018358">
    <property type="entry name" value="Disintegrin_CS"/>
</dbReference>
<feature type="domain" description="EGF-like" evidence="11">
    <location>
        <begin position="710"/>
        <end position="742"/>
    </location>
</feature>
<evidence type="ECO:0000313" key="14">
    <source>
        <dbReference type="EMBL" id="KAJ1128584.1"/>
    </source>
</evidence>
<dbReference type="PROSITE" id="PS00427">
    <property type="entry name" value="DISINTEGRIN_1"/>
    <property type="match status" value="1"/>
</dbReference>
<dbReference type="PROSITE" id="PS50214">
    <property type="entry name" value="DISINTEGRIN_2"/>
    <property type="match status" value="1"/>
</dbReference>
<comment type="subcellular location">
    <subcellularLocation>
        <location evidence="1">Membrane</location>
        <topology evidence="1">Single-pass type I membrane protein</topology>
    </subcellularLocation>
</comment>
<dbReference type="PROSITE" id="PS50215">
    <property type="entry name" value="ADAM_MEPRO"/>
    <property type="match status" value="1"/>
</dbReference>
<evidence type="ECO:0000259" key="12">
    <source>
        <dbReference type="PROSITE" id="PS50214"/>
    </source>
</evidence>
<dbReference type="PRINTS" id="PR00289">
    <property type="entry name" value="DISINTEGRIN"/>
</dbReference>
<dbReference type="PROSITE" id="PS50026">
    <property type="entry name" value="EGF_3"/>
    <property type="match status" value="1"/>
</dbReference>
<feature type="disulfide bond" evidence="6">
    <location>
        <begin position="528"/>
        <end position="548"/>
    </location>
</feature>
<dbReference type="GO" id="GO:0046872">
    <property type="term" value="F:metal ion binding"/>
    <property type="evidence" value="ECO:0007669"/>
    <property type="project" value="UniProtKB-KW"/>
</dbReference>
<evidence type="ECO:0000256" key="6">
    <source>
        <dbReference type="PROSITE-ProRule" id="PRU00068"/>
    </source>
</evidence>
<dbReference type="PANTHER" id="PTHR11905:SF19">
    <property type="entry name" value="DISINTEGRIN AND METALLOPROTEINASE DOMAIN-CONTAINING PROTEIN 19"/>
    <property type="match status" value="1"/>
</dbReference>
<comment type="caution">
    <text evidence="7">Lacks conserved residue(s) required for the propagation of feature annotation.</text>
</comment>
<name>A0AAV7PNW7_PLEWA</name>
<comment type="caution">
    <text evidence="14">The sequence shown here is derived from an EMBL/GenBank/DDBJ whole genome shotgun (WGS) entry which is preliminary data.</text>
</comment>
<evidence type="ECO:0000256" key="1">
    <source>
        <dbReference type="ARBA" id="ARBA00004479"/>
    </source>
</evidence>
<feature type="compositionally biased region" description="Pro residues" evidence="9">
    <location>
        <begin position="1086"/>
        <end position="1096"/>
    </location>
</feature>
<dbReference type="SMART" id="SM00050">
    <property type="entry name" value="DISIN"/>
    <property type="match status" value="1"/>
</dbReference>
<proteinExistence type="predicted"/>
<dbReference type="SUPFAM" id="SSF57552">
    <property type="entry name" value="Blood coagulation inhibitor (disintegrin)"/>
    <property type="match status" value="1"/>
</dbReference>
<evidence type="ECO:0000256" key="4">
    <source>
        <dbReference type="ARBA" id="ARBA00023136"/>
    </source>
</evidence>
<dbReference type="InterPro" id="IPR006586">
    <property type="entry name" value="ADAM_Cys-rich"/>
</dbReference>
<feature type="active site" evidence="8">
    <location>
        <position position="400"/>
    </location>
</feature>
<dbReference type="Pfam" id="PF08516">
    <property type="entry name" value="ADAM_CR"/>
    <property type="match status" value="1"/>
</dbReference>
<evidence type="ECO:0000259" key="11">
    <source>
        <dbReference type="PROSITE" id="PS50026"/>
    </source>
</evidence>
<dbReference type="InterPro" id="IPR000742">
    <property type="entry name" value="EGF"/>
</dbReference>
<dbReference type="InterPro" id="IPR024079">
    <property type="entry name" value="MetalloPept_cat_dom_sf"/>
</dbReference>
<dbReference type="CDD" id="cd04269">
    <property type="entry name" value="ZnMc_adamalysin_II_like"/>
    <property type="match status" value="1"/>
</dbReference>
<dbReference type="InterPro" id="IPR001590">
    <property type="entry name" value="Peptidase_M12B"/>
</dbReference>
<feature type="disulfide bond" evidence="7">
    <location>
        <begin position="714"/>
        <end position="724"/>
    </location>
</feature>
<dbReference type="SMART" id="SM00608">
    <property type="entry name" value="ACR"/>
    <property type="match status" value="1"/>
</dbReference>
<sequence>MADTRRRVGAFVAWLGLPMECSLLRISLTSFSGGLPLVEAQNPPRPRERVLSPLLHLPLLLVFLAITVPPVVSGHRGETFEVARVLNHQGKYPHEVTTPSWLGSAASGRGEREKFPSAARLKVTVEGKELILELKKNKQLLAPNYTETYYSRSGNPIVRPANLTEHCYYHGTVLGWKHSHVVLSACSGFRGLISLSSNLSYLIEPLPGDRGLHIIYRAEHFKIHGGTCGHQHPQAVPDDWTSGITSVASSGHHRVRRDNLDNWKYVELYLVADHAEFQKHQYDLESTKQKMIEVANYIDKFYKWLNIRVALVGLEVWTDGNKCNVTENPYSTLWSFLAWRRKLLSIKKHDNAQLITGHAFQGTTIGLAPLLAMCSVYQSGGVNMDHSDNSIGIASTMAHEMGHNFGMSHDSSGCCTASAAEGGCIMAAATGHPFPRVFNKCNRKQLDRYLQTGGGMCLSNRPDTSTMYGGSRCGNGYLEDGEECDCGEEEECTNPCCIASNCTLILGAECAHGICCQQCRLRPPGTMCRKESRPCDLPEYCTGKSAFCPPNSYQLDGTACQEGRAYCYSGMCLTHQHQCTQLWGPGARPAPDICFQKVNAAGDTYGNCGKDVNGRYRMCASIDARCGKIQCQSSASKPLDANAVAIDTTVTLEGKRIRCRGTHVYRTVDEDVDNLDQSDILDPGLVMTGTKCGDNHVCFEGQCRNVDFFQTEECATKCHRHGICNNNRNCHCSQGWDPPFCNRTGSGGSIDSGPPPLDGSGAVVFGALTLALLLILLPGTAFCLYIYKRKDKIKMTCAPQPDAEQSQTRHHLNPEPRKGTGHANPTYRLCPPLEESKESDCRGGSSARFTVLRPTTKNVQQPTAASTSNTHTPEDLPQRDAAGPTCETPGAANVTDIARKPTLNLEIVLKTNTVSCSPLTSGALHQTDTVRQPSLTPGALNKADTVRESTPLTEAFHQTDSERQETFGFGDSHQTDNVRHPSPVSGDLPHHLAVAHTHTPAALPKIDASKSGYQSLGELQQVASVKHSLLSRGAFHQTQPIKQPSRNLGTPLQAQAVTSERDSFRPVSVNPGALHQKDLMRRSPPKKPAPPVPPHPPIKKYPRSDPPQKPLPAEEGCNEAEHCAMNPVNHRERHALQNRKVENLWNLLLRRASHLGSPVEATSYS</sequence>
<dbReference type="Pfam" id="PF01421">
    <property type="entry name" value="Reprolysin"/>
    <property type="match status" value="1"/>
</dbReference>
<accession>A0AAV7PNW7</accession>
<keyword evidence="2 10" id="KW-0812">Transmembrane</keyword>
<dbReference type="FunFam" id="4.10.70.10:FF:000001">
    <property type="entry name" value="Disintegrin and metalloproteinase domain-containing protein 22"/>
    <property type="match status" value="1"/>
</dbReference>
<evidence type="ECO:0000256" key="10">
    <source>
        <dbReference type="SAM" id="Phobius"/>
    </source>
</evidence>
<feature type="region of interest" description="Disordered" evidence="9">
    <location>
        <begin position="1055"/>
        <end position="1118"/>
    </location>
</feature>
<dbReference type="InterPro" id="IPR001762">
    <property type="entry name" value="Disintegrin_dom"/>
</dbReference>
<organism evidence="14 15">
    <name type="scientific">Pleurodeles waltl</name>
    <name type="common">Iberian ribbed newt</name>
    <dbReference type="NCBI Taxonomy" id="8319"/>
    <lineage>
        <taxon>Eukaryota</taxon>
        <taxon>Metazoa</taxon>
        <taxon>Chordata</taxon>
        <taxon>Craniata</taxon>
        <taxon>Vertebrata</taxon>
        <taxon>Euteleostomi</taxon>
        <taxon>Amphibia</taxon>
        <taxon>Batrachia</taxon>
        <taxon>Caudata</taxon>
        <taxon>Salamandroidea</taxon>
        <taxon>Salamandridae</taxon>
        <taxon>Pleurodelinae</taxon>
        <taxon>Pleurodeles</taxon>
    </lineage>
</organism>
<feature type="region of interest" description="Disordered" evidence="9">
    <location>
        <begin position="798"/>
        <end position="892"/>
    </location>
</feature>
<evidence type="ECO:0000256" key="9">
    <source>
        <dbReference type="SAM" id="MobiDB-lite"/>
    </source>
</evidence>
<evidence type="ECO:0000256" key="5">
    <source>
        <dbReference type="ARBA" id="ARBA00023157"/>
    </source>
</evidence>